<dbReference type="Gene3D" id="3.30.70.1070">
    <property type="entry name" value="Sporulation related repeat"/>
    <property type="match status" value="1"/>
</dbReference>
<dbReference type="NCBIfam" id="NF007953">
    <property type="entry name" value="PRK10672.1"/>
    <property type="match status" value="1"/>
</dbReference>
<dbReference type="CDD" id="cd22268">
    <property type="entry name" value="DPBB_RlpA-like"/>
    <property type="match status" value="1"/>
</dbReference>
<evidence type="ECO:0000256" key="4">
    <source>
        <dbReference type="HAMAP-Rule" id="MF_02071"/>
    </source>
</evidence>
<comment type="function">
    <text evidence="4">Lytic transglycosylase with a strong preference for naked glycan strands that lack stem peptides.</text>
</comment>
<evidence type="ECO:0000313" key="9">
    <source>
        <dbReference type="Proteomes" id="UP000503464"/>
    </source>
</evidence>
<dbReference type="InterPro" id="IPR007730">
    <property type="entry name" value="SPOR-like_dom"/>
</dbReference>
<dbReference type="GO" id="GO:0005886">
    <property type="term" value="C:plasma membrane"/>
    <property type="evidence" value="ECO:0007669"/>
    <property type="project" value="UniProtKB-SubCell"/>
</dbReference>
<keyword evidence="3 4" id="KW-0961">Cell wall biogenesis/degradation</keyword>
<evidence type="ECO:0000259" key="7">
    <source>
        <dbReference type="PROSITE" id="PS51724"/>
    </source>
</evidence>
<comment type="similarity">
    <text evidence="4 5">Belongs to the RlpA family.</text>
</comment>
<evidence type="ECO:0000256" key="5">
    <source>
        <dbReference type="RuleBase" id="RU003495"/>
    </source>
</evidence>
<dbReference type="InterPro" id="IPR036908">
    <property type="entry name" value="RlpA-like_sf"/>
</dbReference>
<dbReference type="PROSITE" id="PS51724">
    <property type="entry name" value="SPOR"/>
    <property type="match status" value="1"/>
</dbReference>
<keyword evidence="4" id="KW-0449">Lipoprotein</keyword>
<protein>
    <recommendedName>
        <fullName evidence="4">Endolytic peptidoglycan transglycosylase RlpA</fullName>
        <ecNumber evidence="4">4.2.2.-</ecNumber>
    </recommendedName>
</protein>
<keyword evidence="4" id="KW-0564">Palmitate</keyword>
<dbReference type="HAMAP" id="MF_02071">
    <property type="entry name" value="RlpA"/>
    <property type="match status" value="1"/>
</dbReference>
<dbReference type="EC" id="4.2.2.-" evidence="4"/>
<dbReference type="NCBIfam" id="TIGR00413">
    <property type="entry name" value="rlpA"/>
    <property type="match status" value="1"/>
</dbReference>
<sequence length="359" mass="37434">MRKEWLWVGAVATAVLLSACTTTEETQAPVQQAYNGPVTEIGGVEPHYEPYNPGTLQDYKVNGDTYRIVQDPQNFSQTGLAAWYGEEANGNTTAIGEQFDPNALTAAHPTLPIPSYVRVTNLANGRQLVVRVNDRGPYTSGRIIDLSKAAADRLNLSSNTKVKVDFIKVAPDGTLSGPGTVGTVVAKQSYALPPRPDLSSGGGMDTPMQQSAPVAAPAAQAIDNGSMNYNDSSATPAASTGRSGGFLGAPQPLAPGVLEGTEPQPVISAPTAAPVVATATAASASGSYVVQVGALSNAERAQSWQQQLSQQFGVPGKVDANGAVYRVQLGPFSNRQQAAQLQQRLATEAQQQSFITAAP</sequence>
<dbReference type="InterPro" id="IPR036680">
    <property type="entry name" value="SPOR-like_sf"/>
</dbReference>
<dbReference type="RefSeq" id="WP_173409653.1">
    <property type="nucleotide sequence ID" value="NZ_CP054160.3"/>
</dbReference>
<keyword evidence="1" id="KW-0732">Signal</keyword>
<accession>A0AAE7EKB4</accession>
<dbReference type="InterPro" id="IPR009009">
    <property type="entry name" value="RlpA-like_DPBB"/>
</dbReference>
<dbReference type="PANTHER" id="PTHR34183:SF1">
    <property type="entry name" value="ENDOLYTIC PEPTIDOGLYCAN TRANSGLYCOSYLASE RLPA"/>
    <property type="match status" value="1"/>
</dbReference>
<dbReference type="SUPFAM" id="SSF50685">
    <property type="entry name" value="Barwin-like endoglucanases"/>
    <property type="match status" value="1"/>
</dbReference>
<dbReference type="FunFam" id="2.40.40.10:FF:000003">
    <property type="entry name" value="Endolytic peptidoglycan transglycosylase RlpA"/>
    <property type="match status" value="1"/>
</dbReference>
<dbReference type="EMBL" id="CP054160">
    <property type="protein sequence ID" value="QKJ60071.1"/>
    <property type="molecule type" value="Genomic_DNA"/>
</dbReference>
<reference evidence="9" key="1">
    <citation type="submission" date="2020-03" db="EMBL/GenBank/DDBJ databases">
        <title>Genome sequences of seven Enterobacteriaceae strains isolated from Canadian wastewater treatment facilities.</title>
        <authorList>
            <person name="Huang H."/>
            <person name="Chmara J.T."/>
            <person name="Duceppe M.-O."/>
        </authorList>
    </citation>
    <scope>NUCLEOTIDE SEQUENCE [LARGE SCALE GENOMIC DNA]</scope>
    <source>
        <strain evidence="9">Biosolid 3</strain>
    </source>
</reference>
<dbReference type="GO" id="GO:0000270">
    <property type="term" value="P:peptidoglycan metabolic process"/>
    <property type="evidence" value="ECO:0007669"/>
    <property type="project" value="UniProtKB-UniRule"/>
</dbReference>
<evidence type="ECO:0000313" key="8">
    <source>
        <dbReference type="EMBL" id="QKJ60071.1"/>
    </source>
</evidence>
<dbReference type="Gene3D" id="2.40.40.10">
    <property type="entry name" value="RlpA-like domain"/>
    <property type="match status" value="1"/>
</dbReference>
<dbReference type="GO" id="GO:0008932">
    <property type="term" value="F:lytic endotransglycosylase activity"/>
    <property type="evidence" value="ECO:0007669"/>
    <property type="project" value="UniProtKB-UniRule"/>
</dbReference>
<evidence type="ECO:0000256" key="1">
    <source>
        <dbReference type="ARBA" id="ARBA00022729"/>
    </source>
</evidence>
<comment type="subcellular location">
    <subcellularLocation>
        <location evidence="4">Cell membrane</location>
        <topology evidence="4">Lipid-anchor</topology>
    </subcellularLocation>
</comment>
<dbReference type="InterPro" id="IPR034718">
    <property type="entry name" value="RlpA"/>
</dbReference>
<keyword evidence="4" id="KW-1003">Cell membrane</keyword>
<dbReference type="InterPro" id="IPR012997">
    <property type="entry name" value="RplA"/>
</dbReference>
<feature type="domain" description="SPOR" evidence="7">
    <location>
        <begin position="282"/>
        <end position="358"/>
    </location>
</feature>
<dbReference type="PANTHER" id="PTHR34183">
    <property type="entry name" value="ENDOLYTIC PEPTIDOGLYCAN TRANSGLYCOSYLASE RLPA"/>
    <property type="match status" value="1"/>
</dbReference>
<dbReference type="SUPFAM" id="SSF110997">
    <property type="entry name" value="Sporulation related repeat"/>
    <property type="match status" value="1"/>
</dbReference>
<dbReference type="PROSITE" id="PS51257">
    <property type="entry name" value="PROKAR_LIPOPROTEIN"/>
    <property type="match status" value="1"/>
</dbReference>
<gene>
    <name evidence="4 8" type="primary">rlpA</name>
    <name evidence="8" type="ORF">G9399_19415</name>
</gene>
<feature type="compositionally biased region" description="Low complexity" evidence="6">
    <location>
        <begin position="207"/>
        <end position="221"/>
    </location>
</feature>
<dbReference type="Pfam" id="PF03330">
    <property type="entry name" value="DPBB_1"/>
    <property type="match status" value="1"/>
</dbReference>
<keyword evidence="4" id="KW-0472">Membrane</keyword>
<dbReference type="GO" id="GO:0071555">
    <property type="term" value="P:cell wall organization"/>
    <property type="evidence" value="ECO:0007669"/>
    <property type="project" value="UniProtKB-KW"/>
</dbReference>
<proteinExistence type="inferred from homology"/>
<evidence type="ECO:0000256" key="2">
    <source>
        <dbReference type="ARBA" id="ARBA00023239"/>
    </source>
</evidence>
<dbReference type="GO" id="GO:0009279">
    <property type="term" value="C:cell outer membrane"/>
    <property type="evidence" value="ECO:0007669"/>
    <property type="project" value="TreeGrafter"/>
</dbReference>
<dbReference type="Pfam" id="PF05036">
    <property type="entry name" value="SPOR"/>
    <property type="match status" value="1"/>
</dbReference>
<keyword evidence="2 4" id="KW-0456">Lyase</keyword>
<evidence type="ECO:0000256" key="3">
    <source>
        <dbReference type="ARBA" id="ARBA00023316"/>
    </source>
</evidence>
<name>A0AAE7EKB4_SERFO</name>
<evidence type="ECO:0000256" key="6">
    <source>
        <dbReference type="SAM" id="MobiDB-lite"/>
    </source>
</evidence>
<feature type="region of interest" description="Disordered" evidence="6">
    <location>
        <begin position="191"/>
        <end position="262"/>
    </location>
</feature>
<dbReference type="GO" id="GO:0042834">
    <property type="term" value="F:peptidoglycan binding"/>
    <property type="evidence" value="ECO:0007669"/>
    <property type="project" value="InterPro"/>
</dbReference>
<organism evidence="8 9">
    <name type="scientific">Serratia fonticola</name>
    <dbReference type="NCBI Taxonomy" id="47917"/>
    <lineage>
        <taxon>Bacteria</taxon>
        <taxon>Pseudomonadati</taxon>
        <taxon>Pseudomonadota</taxon>
        <taxon>Gammaproteobacteria</taxon>
        <taxon>Enterobacterales</taxon>
        <taxon>Yersiniaceae</taxon>
        <taxon>Serratia</taxon>
    </lineage>
</organism>
<dbReference type="AlphaFoldDB" id="A0AAE7EKB4"/>
<feature type="compositionally biased region" description="Polar residues" evidence="6">
    <location>
        <begin position="223"/>
        <end position="241"/>
    </location>
</feature>
<dbReference type="Proteomes" id="UP000503464">
    <property type="component" value="Chromosome"/>
</dbReference>